<keyword evidence="2" id="KW-1185">Reference proteome</keyword>
<dbReference type="Proteomes" id="UP000605848">
    <property type="component" value="Unassembled WGS sequence"/>
</dbReference>
<sequence>MAVFLNRQARFALLGLGHKYHEEAVKGGKGDLARLQSSGSLTGKAARFLENPQRQDSSNQRVSTTLNLNGDSACRVNGLGLPGV</sequence>
<reference evidence="1" key="1">
    <citation type="submission" date="2021-01" db="EMBL/GenBank/DDBJ databases">
        <title>Microvirga sp.</title>
        <authorList>
            <person name="Kim M.K."/>
        </authorList>
    </citation>
    <scope>NUCLEOTIDE SEQUENCE</scope>
    <source>
        <strain evidence="1">5420S-16</strain>
    </source>
</reference>
<gene>
    <name evidence="1" type="ORF">JKG68_03740</name>
</gene>
<evidence type="ECO:0000313" key="2">
    <source>
        <dbReference type="Proteomes" id="UP000605848"/>
    </source>
</evidence>
<dbReference type="AlphaFoldDB" id="A0A936ZC95"/>
<name>A0A936ZC95_9HYPH</name>
<proteinExistence type="predicted"/>
<dbReference type="RefSeq" id="WP_202055957.1">
    <property type="nucleotide sequence ID" value="NZ_JAEQMY010000003.1"/>
</dbReference>
<protein>
    <submittedName>
        <fullName evidence="1">Uncharacterized protein</fullName>
    </submittedName>
</protein>
<comment type="caution">
    <text evidence="1">The sequence shown here is derived from an EMBL/GenBank/DDBJ whole genome shotgun (WGS) entry which is preliminary data.</text>
</comment>
<organism evidence="1 2">
    <name type="scientific">Microvirga aerilata</name>
    <dbReference type="NCBI Taxonomy" id="670292"/>
    <lineage>
        <taxon>Bacteria</taxon>
        <taxon>Pseudomonadati</taxon>
        <taxon>Pseudomonadota</taxon>
        <taxon>Alphaproteobacteria</taxon>
        <taxon>Hyphomicrobiales</taxon>
        <taxon>Methylobacteriaceae</taxon>
        <taxon>Microvirga</taxon>
    </lineage>
</organism>
<evidence type="ECO:0000313" key="1">
    <source>
        <dbReference type="EMBL" id="MBL0403070.1"/>
    </source>
</evidence>
<accession>A0A936ZC95</accession>
<dbReference type="EMBL" id="JAEQMY010000003">
    <property type="protein sequence ID" value="MBL0403070.1"/>
    <property type="molecule type" value="Genomic_DNA"/>
</dbReference>